<comment type="caution">
    <text evidence="1">The sequence shown here is derived from an EMBL/GenBank/DDBJ whole genome shotgun (WGS) entry which is preliminary data.</text>
</comment>
<gene>
    <name evidence="1" type="ORF">GRF29_112g109704</name>
</gene>
<evidence type="ECO:0008006" key="3">
    <source>
        <dbReference type="Google" id="ProtNLM"/>
    </source>
</evidence>
<protein>
    <recommendedName>
        <fullName evidence="3">F-box domain-containing protein</fullName>
    </recommendedName>
</protein>
<keyword evidence="2" id="KW-1185">Reference proteome</keyword>
<dbReference type="EMBL" id="WVTA01000011">
    <property type="protein sequence ID" value="KAK3203065.1"/>
    <property type="molecule type" value="Genomic_DNA"/>
</dbReference>
<evidence type="ECO:0000313" key="2">
    <source>
        <dbReference type="Proteomes" id="UP001280581"/>
    </source>
</evidence>
<proteinExistence type="predicted"/>
<name>A0AAN6LVN8_9PLEO</name>
<dbReference type="Proteomes" id="UP001280581">
    <property type="component" value="Unassembled WGS sequence"/>
</dbReference>
<organism evidence="1 2">
    <name type="scientific">Pseudopithomyces chartarum</name>
    <dbReference type="NCBI Taxonomy" id="1892770"/>
    <lineage>
        <taxon>Eukaryota</taxon>
        <taxon>Fungi</taxon>
        <taxon>Dikarya</taxon>
        <taxon>Ascomycota</taxon>
        <taxon>Pezizomycotina</taxon>
        <taxon>Dothideomycetes</taxon>
        <taxon>Pleosporomycetidae</taxon>
        <taxon>Pleosporales</taxon>
        <taxon>Massarineae</taxon>
        <taxon>Didymosphaeriaceae</taxon>
        <taxon>Pseudopithomyces</taxon>
    </lineage>
</organism>
<evidence type="ECO:0000313" key="1">
    <source>
        <dbReference type="EMBL" id="KAK3203065.1"/>
    </source>
</evidence>
<reference evidence="1 2" key="1">
    <citation type="submission" date="2021-02" db="EMBL/GenBank/DDBJ databases">
        <title>Genome assembly of Pseudopithomyces chartarum.</title>
        <authorList>
            <person name="Jauregui R."/>
            <person name="Singh J."/>
            <person name="Voisey C."/>
        </authorList>
    </citation>
    <scope>NUCLEOTIDE SEQUENCE [LARGE SCALE GENOMIC DNA]</scope>
    <source>
        <strain evidence="1 2">AGR01</strain>
    </source>
</reference>
<sequence length="424" mass="49698">MSSVFPIENLPSELQMLILSKCEITSIRILINLSPSIKGAFLQYPETHLRQILRNLPDLLGGLYCLLWTLDTIPHRHLDWPFIMDWLHVTFTVGEKLIWDDWTFFRTDYLELLYELADVVEDISSIVELYAESTLALLDTVSPPEASHSTIKLSSTEYNRIASALCLLRINRRFLSFGGTLEKFREIVPEWQTEQILTVETFLRDVGRPTRSPLYYLVDAKYRCGNVLREPSYHTWSPYVHGLWVVGWMPGRLAGMNPYNLSASRYFANIVARPPFPNDEERVTEVVERLPNYARNNIERITADVSLLPYYKQIFIQLGLFFWDDDRFVHLPMTDADEYEALIERYEDACDRGIAKAYDSIYREESVAGYYSDKVLGYRVRPEYLKKWTRSPVQCTFGEWMARNYDDHYNCLVDRCMARRFGFL</sequence>
<dbReference type="AlphaFoldDB" id="A0AAN6LVN8"/>
<accession>A0AAN6LVN8</accession>